<geneLocation type="plasmid" evidence="1">
    <name>p17-15-vir-like</name>
</geneLocation>
<dbReference type="AlphaFoldDB" id="A0A8B0SZM6"/>
<evidence type="ECO:0008006" key="2">
    <source>
        <dbReference type="Google" id="ProtNLM"/>
    </source>
</evidence>
<dbReference type="EMBL" id="MN956836">
    <property type="protein sequence ID" value="QTX14782.1"/>
    <property type="molecule type" value="Genomic_DNA"/>
</dbReference>
<proteinExistence type="predicted"/>
<name>A0A8B0SZM6_KLEPN</name>
<dbReference type="InterPro" id="IPR027417">
    <property type="entry name" value="P-loop_NTPase"/>
</dbReference>
<keyword evidence="1" id="KW-0614">Plasmid</keyword>
<sequence length="137" mass="15314">MALRHQYSLTPDDVFLISPFKDCAKQLNRIAKRLGFRMDRTGTVHKNTGQGSYCGYPRAGRQHKKSQGAKARAAEKPNLLNVAVSRAKQRIYVIGERALWEKQPYFFHAVPGTGKAGCAGEQQQPACDVIYGRVLNH</sequence>
<organism evidence="1">
    <name type="scientific">Klebsiella pneumoniae</name>
    <dbReference type="NCBI Taxonomy" id="573"/>
    <lineage>
        <taxon>Bacteria</taxon>
        <taxon>Pseudomonadati</taxon>
        <taxon>Pseudomonadota</taxon>
        <taxon>Gammaproteobacteria</taxon>
        <taxon>Enterobacterales</taxon>
        <taxon>Enterobacteriaceae</taxon>
        <taxon>Klebsiella/Raoultella group</taxon>
        <taxon>Klebsiella</taxon>
        <taxon>Klebsiella pneumoniae complex</taxon>
    </lineage>
</organism>
<protein>
    <recommendedName>
        <fullName evidence="2">DNA2/NAM7 helicase-like C-terminal domain-containing protein</fullName>
    </recommendedName>
</protein>
<evidence type="ECO:0000313" key="1">
    <source>
        <dbReference type="EMBL" id="QTX14782.1"/>
    </source>
</evidence>
<reference evidence="1" key="1">
    <citation type="submission" date="2020-01" db="EMBL/GenBank/DDBJ databases">
        <authorList>
            <person name="Qin S."/>
        </authorList>
    </citation>
    <scope>NUCLEOTIDE SEQUENCE</scope>
    <source>
        <strain evidence="1">CVir17-16-YZ6g</strain>
        <plasmid evidence="1">p17-15-vir-like</plasmid>
    </source>
</reference>
<dbReference type="Gene3D" id="3.40.50.300">
    <property type="entry name" value="P-loop containing nucleotide triphosphate hydrolases"/>
    <property type="match status" value="1"/>
</dbReference>
<accession>A0A8B0SZM6</accession>